<proteinExistence type="predicted"/>
<dbReference type="RefSeq" id="YP_009218608.1">
    <property type="nucleotide sequence ID" value="NC_029013.1"/>
</dbReference>
<keyword evidence="2" id="KW-1185">Reference proteome</keyword>
<evidence type="ECO:0000313" key="2">
    <source>
        <dbReference type="Proteomes" id="UP000204614"/>
    </source>
</evidence>
<dbReference type="InterPro" id="IPR056982">
    <property type="entry name" value="Phage_ProQ_C-like"/>
</dbReference>
<protein>
    <submittedName>
        <fullName evidence="1">Uncharacterized protein</fullName>
    </submittedName>
</protein>
<sequence>MENEMTDLRDLSDVKVGDTLYDPGVSQYNNRKTANPRVFHVIKVARQYLYASPNKNADLKDWNVEKVDRKCGLTSGTGGGWGGFYMYRSKTVYDEIQYRVMLSEKIRKEFGSHSVRVPEIATFQLKDIAKMLGIDTSESEE</sequence>
<evidence type="ECO:0000313" key="1">
    <source>
        <dbReference type="EMBL" id="AKR15916.1"/>
    </source>
</evidence>
<accession>A0A0K0QS21</accession>
<dbReference type="Pfam" id="PF24203">
    <property type="entry name" value="Phage_ProQ_C_like"/>
    <property type="match status" value="1"/>
</dbReference>
<organism evidence="1 2">
    <name type="scientific">Citrobacter phage IME-CF2</name>
    <dbReference type="NCBI Taxonomy" id="1673887"/>
    <lineage>
        <taxon>Viruses</taxon>
        <taxon>Duplodnaviria</taxon>
        <taxon>Heunggongvirae</taxon>
        <taxon>Uroviricota</taxon>
        <taxon>Caudoviricetes</taxon>
        <taxon>Pantevenvirales</taxon>
        <taxon>Straboviridae</taxon>
        <taxon>Pseudotevenvirus</taxon>
        <taxon>Pseudotevenvirus imecf2</taxon>
    </lineage>
</organism>
<dbReference type="EMBL" id="KR869820">
    <property type="protein sequence ID" value="AKR15916.1"/>
    <property type="molecule type" value="Genomic_DNA"/>
</dbReference>
<dbReference type="GeneID" id="26644831"/>
<dbReference type="KEGG" id="vg:26644831"/>
<name>A0A0K0QS21_9CAUD</name>
<reference evidence="2" key="1">
    <citation type="submission" date="2015-05" db="EMBL/GenBank/DDBJ databases">
        <authorList>
            <person name="Liu X."/>
            <person name="Tong Y."/>
            <person name="Huang Y."/>
            <person name="An X."/>
            <person name="Mi Z."/>
            <person name="Zhang Z."/>
        </authorList>
    </citation>
    <scope>NUCLEOTIDE SEQUENCE [LARGE SCALE GENOMIC DNA]</scope>
</reference>
<dbReference type="Proteomes" id="UP000204614">
    <property type="component" value="Segment"/>
</dbReference>